<protein>
    <submittedName>
        <fullName evidence="1">Uncharacterized protein</fullName>
    </submittedName>
</protein>
<dbReference type="Proteomes" id="UP001314170">
    <property type="component" value="Unassembled WGS sequence"/>
</dbReference>
<proteinExistence type="predicted"/>
<dbReference type="AlphaFoldDB" id="A0AAV1SDF5"/>
<keyword evidence="2" id="KW-1185">Reference proteome</keyword>
<feature type="non-terminal residue" evidence="1">
    <location>
        <position position="1"/>
    </location>
</feature>
<gene>
    <name evidence="1" type="ORF">DCAF_LOCUS22214</name>
</gene>
<accession>A0AAV1SDF5</accession>
<organism evidence="1 2">
    <name type="scientific">Dovyalis caffra</name>
    <dbReference type="NCBI Taxonomy" id="77055"/>
    <lineage>
        <taxon>Eukaryota</taxon>
        <taxon>Viridiplantae</taxon>
        <taxon>Streptophyta</taxon>
        <taxon>Embryophyta</taxon>
        <taxon>Tracheophyta</taxon>
        <taxon>Spermatophyta</taxon>
        <taxon>Magnoliopsida</taxon>
        <taxon>eudicotyledons</taxon>
        <taxon>Gunneridae</taxon>
        <taxon>Pentapetalae</taxon>
        <taxon>rosids</taxon>
        <taxon>fabids</taxon>
        <taxon>Malpighiales</taxon>
        <taxon>Salicaceae</taxon>
        <taxon>Flacourtieae</taxon>
        <taxon>Dovyalis</taxon>
    </lineage>
</organism>
<evidence type="ECO:0000313" key="1">
    <source>
        <dbReference type="EMBL" id="CAK7349496.1"/>
    </source>
</evidence>
<name>A0AAV1SDF5_9ROSI</name>
<evidence type="ECO:0000313" key="2">
    <source>
        <dbReference type="Proteomes" id="UP001314170"/>
    </source>
</evidence>
<reference evidence="1 2" key="1">
    <citation type="submission" date="2024-01" db="EMBL/GenBank/DDBJ databases">
        <authorList>
            <person name="Waweru B."/>
        </authorList>
    </citation>
    <scope>NUCLEOTIDE SEQUENCE [LARGE SCALE GENOMIC DNA]</scope>
</reference>
<sequence>QISKDDCAKKEVDKAEQINQMSNENVNKVVIFSDVDEKNNEVGFMGIKNTQIFSHDDDYATADKELTNGDYKPKVKASKFNLNLKELVLEKKLESIKQEESMFIKDLAKQ</sequence>
<dbReference type="EMBL" id="CAWUPB010001173">
    <property type="protein sequence ID" value="CAK7349496.1"/>
    <property type="molecule type" value="Genomic_DNA"/>
</dbReference>
<comment type="caution">
    <text evidence="1">The sequence shown here is derived from an EMBL/GenBank/DDBJ whole genome shotgun (WGS) entry which is preliminary data.</text>
</comment>